<accession>A0AA47NMD9</accession>
<feature type="domain" description="GAIN-B" evidence="11">
    <location>
        <begin position="394"/>
        <end position="541"/>
    </location>
</feature>
<dbReference type="GO" id="GO:0007166">
    <property type="term" value="P:cell surface receptor signaling pathway"/>
    <property type="evidence" value="ECO:0007669"/>
    <property type="project" value="InterPro"/>
</dbReference>
<dbReference type="Pfam" id="PF01825">
    <property type="entry name" value="GPS"/>
    <property type="match status" value="1"/>
</dbReference>
<dbReference type="InterPro" id="IPR036179">
    <property type="entry name" value="Ig-like_dom_sf"/>
</dbReference>
<dbReference type="GO" id="GO:0004930">
    <property type="term" value="F:G protein-coupled receptor activity"/>
    <property type="evidence" value="ECO:0007669"/>
    <property type="project" value="InterPro"/>
</dbReference>
<feature type="transmembrane region" description="Helical" evidence="10">
    <location>
        <begin position="547"/>
        <end position="569"/>
    </location>
</feature>
<evidence type="ECO:0000256" key="1">
    <source>
        <dbReference type="ARBA" id="ARBA00004141"/>
    </source>
</evidence>
<feature type="compositionally biased region" description="Low complexity" evidence="9">
    <location>
        <begin position="848"/>
        <end position="859"/>
    </location>
</feature>
<dbReference type="AlphaFoldDB" id="A0AA47NMD9"/>
<evidence type="ECO:0000256" key="7">
    <source>
        <dbReference type="ARBA" id="ARBA00023180"/>
    </source>
</evidence>
<evidence type="ECO:0000256" key="5">
    <source>
        <dbReference type="ARBA" id="ARBA00023136"/>
    </source>
</evidence>
<evidence type="ECO:0000256" key="9">
    <source>
        <dbReference type="SAM" id="MobiDB-lite"/>
    </source>
</evidence>
<dbReference type="PROSITE" id="PS50261">
    <property type="entry name" value="G_PROTEIN_RECEP_F2_4"/>
    <property type="match status" value="1"/>
</dbReference>
<dbReference type="InterPro" id="IPR000203">
    <property type="entry name" value="GPS"/>
</dbReference>
<dbReference type="Pfam" id="PF00002">
    <property type="entry name" value="7tm_2"/>
    <property type="match status" value="1"/>
</dbReference>
<organism evidence="14 15">
    <name type="scientific">Merluccius polli</name>
    <name type="common">Benguela hake</name>
    <name type="synonym">Merluccius cadenati</name>
    <dbReference type="NCBI Taxonomy" id="89951"/>
    <lineage>
        <taxon>Eukaryota</taxon>
        <taxon>Metazoa</taxon>
        <taxon>Chordata</taxon>
        <taxon>Craniata</taxon>
        <taxon>Vertebrata</taxon>
        <taxon>Euteleostomi</taxon>
        <taxon>Actinopterygii</taxon>
        <taxon>Neopterygii</taxon>
        <taxon>Teleostei</taxon>
        <taxon>Neoteleostei</taxon>
        <taxon>Acanthomorphata</taxon>
        <taxon>Zeiogadaria</taxon>
        <taxon>Gadariae</taxon>
        <taxon>Gadiformes</taxon>
        <taxon>Gadoidei</taxon>
        <taxon>Merlucciidae</taxon>
        <taxon>Merluccius</taxon>
    </lineage>
</organism>
<evidence type="ECO:0000313" key="15">
    <source>
        <dbReference type="Proteomes" id="UP001174136"/>
    </source>
</evidence>
<evidence type="ECO:0000259" key="11">
    <source>
        <dbReference type="PROSITE" id="PS50221"/>
    </source>
</evidence>
<evidence type="ECO:0000259" key="13">
    <source>
        <dbReference type="PROSITE" id="PS50835"/>
    </source>
</evidence>
<comment type="subcellular location">
    <subcellularLocation>
        <location evidence="1">Membrane</location>
        <topology evidence="1">Multi-pass membrane protein</topology>
    </subcellularLocation>
</comment>
<evidence type="ECO:0000256" key="4">
    <source>
        <dbReference type="ARBA" id="ARBA00022989"/>
    </source>
</evidence>
<feature type="domain" description="Ig-like" evidence="13">
    <location>
        <begin position="21"/>
        <end position="117"/>
    </location>
</feature>
<dbReference type="InterPro" id="IPR007110">
    <property type="entry name" value="Ig-like_dom"/>
</dbReference>
<dbReference type="CDD" id="cd00096">
    <property type="entry name" value="Ig"/>
    <property type="match status" value="1"/>
</dbReference>
<sequence>MCRDLIVPHGPLFRKHTSASPPSAVGPEGLVFNPSTAFIQDALTVRCGPPNVPGFNGSLQASWTVNGGPLTTRHQTDFGEDGTARLTVRPLTSSDTGTYRCQLRNSSGGGNVFQQIGQFTVRERPLLTVNPIRRIVECQTGQTTTVTLQCCVQEPYEPRLPNQQGLTQVGQPGQGCITYSYTTGCADEEVSFTCQESNNTRFRSTLLLVFSTGVFVCRGDPEFGDGRVGDVSIAPCEPDEVGNKNATCQADGQWSNRQDNCVLFVLQNLLNTAQFLDSITLPAFLNVLNATTTSVSGRVVDSPANINTVVNILTQVANASLSTRITETLMGDVLGTINVLVDRDSESSWETLNNRDFIARNQPSTKGQLILTSSASSALLASTETITDALRDEPSFNIATPLIILNRTSFSGSFSADLNSSVVLDLPGPHQANSFITTINFDSLDIVLPPVNARNDTLTINGNVVLVRSNSSVNNVTFIFDIDNTTLRNPQCVFWNFSLFDNQGAWDSRGCTVVISVNQTVTCNCNHLTSFSILMSPFSLDLPFLDYITYIGVSISMASLVICLIIEAIIWRKIKNNSTSYLRHVCIVNIAVTLLIANIWFIIGAAISDLESNDAPACSATTFFIHFFYLSMFFWMLVSGLLLLYRTISVFGGGLSDGGMLAVGFSIGYGVPLIIAVVTIAVTAPSDVYFRNSGICWLNWEESKALLAFVIPALAIVVINLVILVVVLYKMLRSESMASSERNTMLVIVRSLAVLTPFFGTTWGLGVGTMTNPRNVGIHVAFAVLNSLQGFFILVFGTLLDRKVLSELKVNSRTSTSGTQSTSGVKSSSIGLGFLRNWRRRRGGYNLSSGATASTTGGTESYNNT</sequence>
<feature type="transmembrane region" description="Helical" evidence="10">
    <location>
        <begin position="660"/>
        <end position="685"/>
    </location>
</feature>
<keyword evidence="5 10" id="KW-0472">Membrane</keyword>
<keyword evidence="3 10" id="KW-0812">Transmembrane</keyword>
<evidence type="ECO:0000256" key="8">
    <source>
        <dbReference type="ARBA" id="ARBA00023319"/>
    </source>
</evidence>
<dbReference type="Pfam" id="PF00047">
    <property type="entry name" value="ig"/>
    <property type="match status" value="1"/>
</dbReference>
<feature type="transmembrane region" description="Helical" evidence="10">
    <location>
        <begin position="581"/>
        <end position="603"/>
    </location>
</feature>
<feature type="transmembrane region" description="Helical" evidence="10">
    <location>
        <begin position="778"/>
        <end position="800"/>
    </location>
</feature>
<comment type="similarity">
    <text evidence="2">Belongs to the G-protein coupled receptor 2 family. Adhesion G-protein coupled receptor (ADGR) subfamily.</text>
</comment>
<dbReference type="PROSITE" id="PS50221">
    <property type="entry name" value="GAIN_B"/>
    <property type="match status" value="1"/>
</dbReference>
<evidence type="ECO:0000313" key="14">
    <source>
        <dbReference type="EMBL" id="KAK0131626.1"/>
    </source>
</evidence>
<keyword evidence="6" id="KW-1015">Disulfide bond</keyword>
<dbReference type="Gene3D" id="1.20.1070.10">
    <property type="entry name" value="Rhodopsin 7-helix transmembrane proteins"/>
    <property type="match status" value="1"/>
</dbReference>
<dbReference type="Gene3D" id="2.60.220.50">
    <property type="match status" value="1"/>
</dbReference>
<dbReference type="GO" id="GO:0007189">
    <property type="term" value="P:adenylate cyclase-activating G protein-coupled receptor signaling pathway"/>
    <property type="evidence" value="ECO:0007669"/>
    <property type="project" value="TreeGrafter"/>
</dbReference>
<dbReference type="PANTHER" id="PTHR45813">
    <property type="entry name" value="IG-LIKE DOMAIN-CONTAINING PROTEIN"/>
    <property type="match status" value="1"/>
</dbReference>
<dbReference type="PROSITE" id="PS50835">
    <property type="entry name" value="IG_LIKE"/>
    <property type="match status" value="1"/>
</dbReference>
<dbReference type="SMART" id="SM00303">
    <property type="entry name" value="GPS"/>
    <property type="match status" value="1"/>
</dbReference>
<dbReference type="InterPro" id="IPR013151">
    <property type="entry name" value="Immunoglobulin_dom"/>
</dbReference>
<feature type="domain" description="G-protein coupled receptors family 2 profile 2" evidence="12">
    <location>
        <begin position="545"/>
        <end position="801"/>
    </location>
</feature>
<dbReference type="PRINTS" id="PR00249">
    <property type="entry name" value="GPCRSECRETIN"/>
</dbReference>
<dbReference type="FunFam" id="1.20.1070.10:FF:000058">
    <property type="entry name" value="Adhesion G protein-coupled receptor F5"/>
    <property type="match status" value="1"/>
</dbReference>
<evidence type="ECO:0000259" key="12">
    <source>
        <dbReference type="PROSITE" id="PS50261"/>
    </source>
</evidence>
<reference evidence="14" key="1">
    <citation type="journal article" date="2023" name="Front. Mar. Sci.">
        <title>A new Merluccius polli reference genome to investigate the effects of global change in West African waters.</title>
        <authorList>
            <person name="Mateo J.L."/>
            <person name="Blanco-Fernandez C."/>
            <person name="Garcia-Vazquez E."/>
            <person name="Machado-Schiaffino G."/>
        </authorList>
    </citation>
    <scope>NUCLEOTIDE SEQUENCE</scope>
    <source>
        <strain evidence="14">C29</strain>
        <tissue evidence="14">Fin</tissue>
    </source>
</reference>
<dbReference type="GO" id="GO:0016020">
    <property type="term" value="C:membrane"/>
    <property type="evidence" value="ECO:0007669"/>
    <property type="project" value="UniProtKB-SubCell"/>
</dbReference>
<dbReference type="SUPFAM" id="SSF48726">
    <property type="entry name" value="Immunoglobulin"/>
    <property type="match status" value="1"/>
</dbReference>
<feature type="region of interest" description="Disordered" evidence="9">
    <location>
        <begin position="846"/>
        <end position="865"/>
    </location>
</feature>
<evidence type="ECO:0000256" key="6">
    <source>
        <dbReference type="ARBA" id="ARBA00023157"/>
    </source>
</evidence>
<dbReference type="PANTHER" id="PTHR45813:SF4">
    <property type="entry name" value="ADHESION G PROTEIN-COUPLED RECEPTOR F5"/>
    <property type="match status" value="1"/>
</dbReference>
<dbReference type="Gene3D" id="2.60.40.10">
    <property type="entry name" value="Immunoglobulins"/>
    <property type="match status" value="1"/>
</dbReference>
<name>A0AA47NMD9_MERPO</name>
<proteinExistence type="inferred from homology"/>
<dbReference type="InterPro" id="IPR013783">
    <property type="entry name" value="Ig-like_fold"/>
</dbReference>
<dbReference type="Proteomes" id="UP001174136">
    <property type="component" value="Unassembled WGS sequence"/>
</dbReference>
<keyword evidence="7" id="KW-0325">Glycoprotein</keyword>
<feature type="transmembrane region" description="Helical" evidence="10">
    <location>
        <begin position="705"/>
        <end position="732"/>
    </location>
</feature>
<evidence type="ECO:0000256" key="3">
    <source>
        <dbReference type="ARBA" id="ARBA00022692"/>
    </source>
</evidence>
<dbReference type="InterPro" id="IPR000832">
    <property type="entry name" value="GPCR_2_secretin-like"/>
</dbReference>
<protein>
    <submittedName>
        <fullName evidence="14">Adhesion G protein-coupled receptor F5</fullName>
    </submittedName>
</protein>
<keyword evidence="15" id="KW-1185">Reference proteome</keyword>
<keyword evidence="8" id="KW-0393">Immunoglobulin domain</keyword>
<evidence type="ECO:0000256" key="10">
    <source>
        <dbReference type="SAM" id="Phobius"/>
    </source>
</evidence>
<dbReference type="InterPro" id="IPR051587">
    <property type="entry name" value="Adhesion_GPCR"/>
</dbReference>
<feature type="transmembrane region" description="Helical" evidence="10">
    <location>
        <begin position="744"/>
        <end position="766"/>
    </location>
</feature>
<evidence type="ECO:0000256" key="2">
    <source>
        <dbReference type="ARBA" id="ARBA00007343"/>
    </source>
</evidence>
<feature type="transmembrane region" description="Helical" evidence="10">
    <location>
        <begin position="623"/>
        <end position="648"/>
    </location>
</feature>
<dbReference type="InterPro" id="IPR046338">
    <property type="entry name" value="GAIN_dom_sf"/>
</dbReference>
<dbReference type="InterPro" id="IPR057244">
    <property type="entry name" value="GAIN_B"/>
</dbReference>
<dbReference type="SMART" id="SM00409">
    <property type="entry name" value="IG"/>
    <property type="match status" value="1"/>
</dbReference>
<comment type="caution">
    <text evidence="14">The sequence shown here is derived from an EMBL/GenBank/DDBJ whole genome shotgun (WGS) entry which is preliminary data.</text>
</comment>
<dbReference type="EMBL" id="JAOPHQ010006452">
    <property type="protein sequence ID" value="KAK0131626.1"/>
    <property type="molecule type" value="Genomic_DNA"/>
</dbReference>
<gene>
    <name evidence="14" type="primary">ADGRF5_3</name>
    <name evidence="14" type="ORF">N1851_033662</name>
</gene>
<dbReference type="InterPro" id="IPR017981">
    <property type="entry name" value="GPCR_2-like_7TM"/>
</dbReference>
<keyword evidence="4 10" id="KW-1133">Transmembrane helix</keyword>
<dbReference type="InterPro" id="IPR003599">
    <property type="entry name" value="Ig_sub"/>
</dbReference>
<keyword evidence="14" id="KW-0675">Receptor</keyword>